<dbReference type="EMBL" id="MJEH01000011">
    <property type="protein sequence ID" value="OEH93555.1"/>
    <property type="molecule type" value="Genomic_DNA"/>
</dbReference>
<proteinExistence type="predicted"/>
<accession>A0A1E5LHK9</accession>
<dbReference type="Proteomes" id="UP000095209">
    <property type="component" value="Unassembled WGS sequence"/>
</dbReference>
<evidence type="ECO:0000313" key="3">
    <source>
        <dbReference type="Proteomes" id="UP000095209"/>
    </source>
</evidence>
<keyword evidence="1" id="KW-0812">Transmembrane</keyword>
<reference evidence="2 3" key="1">
    <citation type="submission" date="2016-08" db="EMBL/GenBank/DDBJ databases">
        <title>Genome of Bacillus solimangrovi GH2-4.</title>
        <authorList>
            <person name="Lim S."/>
            <person name="Kim B.-C."/>
        </authorList>
    </citation>
    <scope>NUCLEOTIDE SEQUENCE [LARGE SCALE GENOMIC DNA]</scope>
    <source>
        <strain evidence="2 3">GH2-4</strain>
    </source>
</reference>
<organism evidence="2 3">
    <name type="scientific">Bacillus solimangrovi</name>
    <dbReference type="NCBI Taxonomy" id="1305675"/>
    <lineage>
        <taxon>Bacteria</taxon>
        <taxon>Bacillati</taxon>
        <taxon>Bacillota</taxon>
        <taxon>Bacilli</taxon>
        <taxon>Bacillales</taxon>
        <taxon>Bacillaceae</taxon>
        <taxon>Bacillus</taxon>
    </lineage>
</organism>
<gene>
    <name evidence="2" type="ORF">BFG57_00775</name>
</gene>
<feature type="transmembrane region" description="Helical" evidence="1">
    <location>
        <begin position="7"/>
        <end position="24"/>
    </location>
</feature>
<evidence type="ECO:0000313" key="2">
    <source>
        <dbReference type="EMBL" id="OEH93555.1"/>
    </source>
</evidence>
<feature type="transmembrane region" description="Helical" evidence="1">
    <location>
        <begin position="60"/>
        <end position="80"/>
    </location>
</feature>
<keyword evidence="1" id="KW-1133">Transmembrane helix</keyword>
<dbReference type="RefSeq" id="WP_069716458.1">
    <property type="nucleotide sequence ID" value="NZ_MJEH01000011.1"/>
</dbReference>
<comment type="caution">
    <text evidence="2">The sequence shown here is derived from an EMBL/GenBank/DDBJ whole genome shotgun (WGS) entry which is preliminary data.</text>
</comment>
<protein>
    <submittedName>
        <fullName evidence="2">Uncharacterized protein</fullName>
    </submittedName>
</protein>
<evidence type="ECO:0000256" key="1">
    <source>
        <dbReference type="SAM" id="Phobius"/>
    </source>
</evidence>
<dbReference type="AlphaFoldDB" id="A0A1E5LHK9"/>
<sequence>MNLYEKIIPFMLILTGGYFIIKSFELNNKLISMDGNGTSLSLLGMEIIDKLKYSHVPNTIAFLIAIGIILIITPLVYLTYKSIQVKK</sequence>
<keyword evidence="3" id="KW-1185">Reference proteome</keyword>
<name>A0A1E5LHK9_9BACI</name>
<keyword evidence="1" id="KW-0472">Membrane</keyword>